<dbReference type="AlphaFoldDB" id="A0A0A9GG29"/>
<name>A0A0A9GG29_ARUDO</name>
<evidence type="ECO:0000256" key="1">
    <source>
        <dbReference type="SAM" id="MobiDB-lite"/>
    </source>
</evidence>
<reference evidence="2" key="2">
    <citation type="journal article" date="2015" name="Data Brief">
        <title>Shoot transcriptome of the giant reed, Arundo donax.</title>
        <authorList>
            <person name="Barrero R.A."/>
            <person name="Guerrero F.D."/>
            <person name="Moolhuijzen P."/>
            <person name="Goolsby J.A."/>
            <person name="Tidwell J."/>
            <person name="Bellgard S.E."/>
            <person name="Bellgard M.I."/>
        </authorList>
    </citation>
    <scope>NUCLEOTIDE SEQUENCE</scope>
    <source>
        <tissue evidence="2">Shoot tissue taken approximately 20 cm above the soil surface</tissue>
    </source>
</reference>
<sequence>MDGGANQLRPPRLRRLPLPLRFRGMHRDDGIEGVRARAVRHIEPPPADAGRQDQQGGAARDLAADH</sequence>
<protein>
    <submittedName>
        <fullName evidence="2">Respiratory burst oxidase protein B</fullName>
    </submittedName>
</protein>
<accession>A0A0A9GG29</accession>
<organism evidence="2">
    <name type="scientific">Arundo donax</name>
    <name type="common">Giant reed</name>
    <name type="synonym">Donax arundinaceus</name>
    <dbReference type="NCBI Taxonomy" id="35708"/>
    <lineage>
        <taxon>Eukaryota</taxon>
        <taxon>Viridiplantae</taxon>
        <taxon>Streptophyta</taxon>
        <taxon>Embryophyta</taxon>
        <taxon>Tracheophyta</taxon>
        <taxon>Spermatophyta</taxon>
        <taxon>Magnoliopsida</taxon>
        <taxon>Liliopsida</taxon>
        <taxon>Poales</taxon>
        <taxon>Poaceae</taxon>
        <taxon>PACMAD clade</taxon>
        <taxon>Arundinoideae</taxon>
        <taxon>Arundineae</taxon>
        <taxon>Arundo</taxon>
    </lineage>
</organism>
<proteinExistence type="predicted"/>
<feature type="region of interest" description="Disordered" evidence="1">
    <location>
        <begin position="40"/>
        <end position="66"/>
    </location>
</feature>
<reference evidence="2" key="1">
    <citation type="submission" date="2014-09" db="EMBL/GenBank/DDBJ databases">
        <authorList>
            <person name="Magalhaes I.L.F."/>
            <person name="Oliveira U."/>
            <person name="Santos F.R."/>
            <person name="Vidigal T.H.D.A."/>
            <person name="Brescovit A.D."/>
            <person name="Santos A.J."/>
        </authorList>
    </citation>
    <scope>NUCLEOTIDE SEQUENCE</scope>
    <source>
        <tissue evidence="2">Shoot tissue taken approximately 20 cm above the soil surface</tissue>
    </source>
</reference>
<dbReference type="EMBL" id="GBRH01176385">
    <property type="protein sequence ID" value="JAE21511.1"/>
    <property type="molecule type" value="Transcribed_RNA"/>
</dbReference>
<evidence type="ECO:0000313" key="2">
    <source>
        <dbReference type="EMBL" id="JAE21511.1"/>
    </source>
</evidence>